<dbReference type="HOGENOM" id="CLU_010194_1_0_11"/>
<organism evidence="3 4">
    <name type="scientific">Nocardia farcinica (strain IFM 10152)</name>
    <dbReference type="NCBI Taxonomy" id="247156"/>
    <lineage>
        <taxon>Bacteria</taxon>
        <taxon>Bacillati</taxon>
        <taxon>Actinomycetota</taxon>
        <taxon>Actinomycetes</taxon>
        <taxon>Mycobacteriales</taxon>
        <taxon>Nocardiaceae</taxon>
        <taxon>Nocardia</taxon>
    </lineage>
</organism>
<keyword evidence="4" id="KW-1185">Reference proteome</keyword>
<comment type="similarity">
    <text evidence="1">Belongs to the short-chain dehydrogenases/reductases (SDR) family.</text>
</comment>
<gene>
    <name evidence="3" type="ordered locus">NFA_33550</name>
</gene>
<dbReference type="OrthoDB" id="3542748at2"/>
<accession>Q5YUD9</accession>
<sequence length="249" mass="25538">MSASRRISWELNGKVVLVTGAGRGQGAEHTRRLAELGARVVAADLDVARVEAIVAELPTAAVATALDVRRAGDWSAAVDLVRERFGRLDVLVNNAGVAPRAPLSELSEEELRFVLDVDLIGAILGMRAVLPLMREHGGSIVNIASTAGMTGYAGGLAYAAAKWGLRGATRSAAKELGPLGIRVNAICPGAIDTAMVSEATRAGGGAVANLPIARVGRPDEVSALVAFLASDASSYCTGQDFVVDGGALA</sequence>
<dbReference type="AlphaFoldDB" id="Q5YUD9"/>
<evidence type="ECO:0000256" key="1">
    <source>
        <dbReference type="ARBA" id="ARBA00006484"/>
    </source>
</evidence>
<dbReference type="SUPFAM" id="SSF51735">
    <property type="entry name" value="NAD(P)-binding Rossmann-fold domains"/>
    <property type="match status" value="1"/>
</dbReference>
<dbReference type="InterPro" id="IPR002347">
    <property type="entry name" value="SDR_fam"/>
</dbReference>
<dbReference type="Proteomes" id="UP000006820">
    <property type="component" value="Chromosome"/>
</dbReference>
<dbReference type="FunFam" id="3.40.50.720:FF:000084">
    <property type="entry name" value="Short-chain dehydrogenase reductase"/>
    <property type="match status" value="1"/>
</dbReference>
<dbReference type="Pfam" id="PF13561">
    <property type="entry name" value="adh_short_C2"/>
    <property type="match status" value="1"/>
</dbReference>
<dbReference type="eggNOG" id="COG1028">
    <property type="taxonomic scope" value="Bacteria"/>
</dbReference>
<dbReference type="PANTHER" id="PTHR42760">
    <property type="entry name" value="SHORT-CHAIN DEHYDROGENASES/REDUCTASES FAMILY MEMBER"/>
    <property type="match status" value="1"/>
</dbReference>
<dbReference type="GO" id="GO:0016616">
    <property type="term" value="F:oxidoreductase activity, acting on the CH-OH group of donors, NAD or NADP as acceptor"/>
    <property type="evidence" value="ECO:0007669"/>
    <property type="project" value="TreeGrafter"/>
</dbReference>
<evidence type="ECO:0000256" key="2">
    <source>
        <dbReference type="ARBA" id="ARBA00023002"/>
    </source>
</evidence>
<name>Q5YUD9_NOCFA</name>
<proteinExistence type="inferred from homology"/>
<dbReference type="PANTHER" id="PTHR42760:SF133">
    <property type="entry name" value="3-OXOACYL-[ACYL-CARRIER-PROTEIN] REDUCTASE"/>
    <property type="match status" value="1"/>
</dbReference>
<reference evidence="3 4" key="1">
    <citation type="journal article" date="2004" name="Proc. Natl. Acad. Sci. U.S.A.">
        <title>The complete genomic sequence of Nocardia farcinica IFM 10152.</title>
        <authorList>
            <person name="Ishikawa J."/>
            <person name="Yamashita A."/>
            <person name="Mikami Y."/>
            <person name="Hoshino Y."/>
            <person name="Kurita H."/>
            <person name="Hotta K."/>
            <person name="Shiba T."/>
            <person name="Hattori M."/>
        </authorList>
    </citation>
    <scope>NUCLEOTIDE SEQUENCE [LARGE SCALE GENOMIC DNA]</scope>
    <source>
        <strain evidence="3 4">IFM 10152</strain>
    </source>
</reference>
<evidence type="ECO:0000313" key="3">
    <source>
        <dbReference type="EMBL" id="BAD58202.1"/>
    </source>
</evidence>
<dbReference type="KEGG" id="nfa:NFA_33550"/>
<dbReference type="PRINTS" id="PR00080">
    <property type="entry name" value="SDRFAMILY"/>
</dbReference>
<dbReference type="STRING" id="247156.NFA_33550"/>
<dbReference type="Gene3D" id="3.40.50.720">
    <property type="entry name" value="NAD(P)-binding Rossmann-like Domain"/>
    <property type="match status" value="1"/>
</dbReference>
<keyword evidence="2" id="KW-0560">Oxidoreductase</keyword>
<dbReference type="InterPro" id="IPR036291">
    <property type="entry name" value="NAD(P)-bd_dom_sf"/>
</dbReference>
<dbReference type="PRINTS" id="PR00081">
    <property type="entry name" value="GDHRDH"/>
</dbReference>
<protein>
    <submittedName>
        <fullName evidence="3">Putative short chain dehydrogenase</fullName>
    </submittedName>
</protein>
<evidence type="ECO:0000313" key="4">
    <source>
        <dbReference type="Proteomes" id="UP000006820"/>
    </source>
</evidence>
<dbReference type="EMBL" id="AP006618">
    <property type="protein sequence ID" value="BAD58202.1"/>
    <property type="molecule type" value="Genomic_DNA"/>
</dbReference>